<dbReference type="EMBL" id="OV725082">
    <property type="protein sequence ID" value="CAH1405364.1"/>
    <property type="molecule type" value="Genomic_DNA"/>
</dbReference>
<organism evidence="1 2">
    <name type="scientific">Nezara viridula</name>
    <name type="common">Southern green stink bug</name>
    <name type="synonym">Cimex viridulus</name>
    <dbReference type="NCBI Taxonomy" id="85310"/>
    <lineage>
        <taxon>Eukaryota</taxon>
        <taxon>Metazoa</taxon>
        <taxon>Ecdysozoa</taxon>
        <taxon>Arthropoda</taxon>
        <taxon>Hexapoda</taxon>
        <taxon>Insecta</taxon>
        <taxon>Pterygota</taxon>
        <taxon>Neoptera</taxon>
        <taxon>Paraneoptera</taxon>
        <taxon>Hemiptera</taxon>
        <taxon>Heteroptera</taxon>
        <taxon>Panheteroptera</taxon>
        <taxon>Pentatomomorpha</taxon>
        <taxon>Pentatomoidea</taxon>
        <taxon>Pentatomidae</taxon>
        <taxon>Pentatominae</taxon>
        <taxon>Nezara</taxon>
    </lineage>
</organism>
<dbReference type="Proteomes" id="UP001152798">
    <property type="component" value="Chromosome 6"/>
</dbReference>
<name>A0A9P0HP96_NEZVI</name>
<evidence type="ECO:0000313" key="2">
    <source>
        <dbReference type="Proteomes" id="UP001152798"/>
    </source>
</evidence>
<sequence length="162" mass="18051">MGTPRAKRLLPKRADAVSLNPRGPNLSAEKPDEAGVPFNLGCIQLCLPITQIKATQLLPLCYLSMLEQRRVLDVTFPLGNEGRKPRGEILRLTTAAPRSPGASITTGTWSRQLESRFSCLHLRAIWEEKLIPHLLKHLPPPFAVIFLAHLKIRHCLRPSSSL</sequence>
<proteinExistence type="predicted"/>
<keyword evidence="2" id="KW-1185">Reference proteome</keyword>
<dbReference type="AlphaFoldDB" id="A0A9P0HP96"/>
<protein>
    <submittedName>
        <fullName evidence="1">Uncharacterized protein</fullName>
    </submittedName>
</protein>
<reference evidence="1" key="1">
    <citation type="submission" date="2022-01" db="EMBL/GenBank/DDBJ databases">
        <authorList>
            <person name="King R."/>
        </authorList>
    </citation>
    <scope>NUCLEOTIDE SEQUENCE</scope>
</reference>
<gene>
    <name evidence="1" type="ORF">NEZAVI_LOCUS13595</name>
</gene>
<accession>A0A9P0HP96</accession>
<evidence type="ECO:0000313" key="1">
    <source>
        <dbReference type="EMBL" id="CAH1405364.1"/>
    </source>
</evidence>